<dbReference type="SUPFAM" id="SSF52058">
    <property type="entry name" value="L domain-like"/>
    <property type="match status" value="1"/>
</dbReference>
<keyword evidence="2" id="KW-0433">Leucine-rich repeat</keyword>
<keyword evidence="4" id="KW-0677">Repeat</keyword>
<evidence type="ECO:0000256" key="2">
    <source>
        <dbReference type="ARBA" id="ARBA00022614"/>
    </source>
</evidence>
<protein>
    <submittedName>
        <fullName evidence="7">Uncharacterized protein</fullName>
    </submittedName>
</protein>
<evidence type="ECO:0000256" key="6">
    <source>
        <dbReference type="ARBA" id="ARBA00023136"/>
    </source>
</evidence>
<evidence type="ECO:0000256" key="1">
    <source>
        <dbReference type="ARBA" id="ARBA00004370"/>
    </source>
</evidence>
<dbReference type="InterPro" id="IPR051809">
    <property type="entry name" value="Plant_receptor-like_S/T_kinase"/>
</dbReference>
<reference evidence="7 8" key="1">
    <citation type="journal article" date="2006" name="Science">
        <title>The genome of black cottonwood, Populus trichocarpa (Torr. &amp; Gray).</title>
        <authorList>
            <person name="Tuskan G.A."/>
            <person name="Difazio S."/>
            <person name="Jansson S."/>
            <person name="Bohlmann J."/>
            <person name="Grigoriev I."/>
            <person name="Hellsten U."/>
            <person name="Putnam N."/>
            <person name="Ralph S."/>
            <person name="Rombauts S."/>
            <person name="Salamov A."/>
            <person name="Schein J."/>
            <person name="Sterck L."/>
            <person name="Aerts A."/>
            <person name="Bhalerao R.R."/>
            <person name="Bhalerao R.P."/>
            <person name="Blaudez D."/>
            <person name="Boerjan W."/>
            <person name="Brun A."/>
            <person name="Brunner A."/>
            <person name="Busov V."/>
            <person name="Campbell M."/>
            <person name="Carlson J."/>
            <person name="Chalot M."/>
            <person name="Chapman J."/>
            <person name="Chen G.L."/>
            <person name="Cooper D."/>
            <person name="Coutinho P.M."/>
            <person name="Couturier J."/>
            <person name="Covert S."/>
            <person name="Cronk Q."/>
            <person name="Cunningham R."/>
            <person name="Davis J."/>
            <person name="Degroeve S."/>
            <person name="Dejardin A."/>
            <person name="Depamphilis C."/>
            <person name="Detter J."/>
            <person name="Dirks B."/>
            <person name="Dubchak I."/>
            <person name="Duplessis S."/>
            <person name="Ehlting J."/>
            <person name="Ellis B."/>
            <person name="Gendler K."/>
            <person name="Goodstein D."/>
            <person name="Gribskov M."/>
            <person name="Grimwood J."/>
            <person name="Groover A."/>
            <person name="Gunter L."/>
            <person name="Hamberger B."/>
            <person name="Heinze B."/>
            <person name="Helariutta Y."/>
            <person name="Henrissat B."/>
            <person name="Holligan D."/>
            <person name="Holt R."/>
            <person name="Huang W."/>
            <person name="Islam-Faridi N."/>
            <person name="Jones S."/>
            <person name="Jones-Rhoades M."/>
            <person name="Jorgensen R."/>
            <person name="Joshi C."/>
            <person name="Kangasjarvi J."/>
            <person name="Karlsson J."/>
            <person name="Kelleher C."/>
            <person name="Kirkpatrick R."/>
            <person name="Kirst M."/>
            <person name="Kohler A."/>
            <person name="Kalluri U."/>
            <person name="Larimer F."/>
            <person name="Leebens-Mack J."/>
            <person name="Leple J.C."/>
            <person name="Locascio P."/>
            <person name="Lou Y."/>
            <person name="Lucas S."/>
            <person name="Martin F."/>
            <person name="Montanini B."/>
            <person name="Napoli C."/>
            <person name="Nelson D.R."/>
            <person name="Nelson C."/>
            <person name="Nieminen K."/>
            <person name="Nilsson O."/>
            <person name="Pereda V."/>
            <person name="Peter G."/>
            <person name="Philippe R."/>
            <person name="Pilate G."/>
            <person name="Poliakov A."/>
            <person name="Razumovskaya J."/>
            <person name="Richardson P."/>
            <person name="Rinaldi C."/>
            <person name="Ritland K."/>
            <person name="Rouze P."/>
            <person name="Ryaboy D."/>
            <person name="Schmutz J."/>
            <person name="Schrader J."/>
            <person name="Segerman B."/>
            <person name="Shin H."/>
            <person name="Siddiqui A."/>
            <person name="Sterky F."/>
            <person name="Terry A."/>
            <person name="Tsai C.J."/>
            <person name="Uberbacher E."/>
            <person name="Unneberg P."/>
            <person name="Vahala J."/>
            <person name="Wall K."/>
            <person name="Wessler S."/>
            <person name="Yang G."/>
            <person name="Yin T."/>
            <person name="Douglas C."/>
            <person name="Marra M."/>
            <person name="Sandberg G."/>
            <person name="Van de Peer Y."/>
            <person name="Rokhsar D."/>
        </authorList>
    </citation>
    <scope>NUCLEOTIDE SEQUENCE [LARGE SCALE GENOMIC DNA]</scope>
    <source>
        <strain evidence="8">cv. Nisqually</strain>
    </source>
</reference>
<keyword evidence="3" id="KW-0812">Transmembrane</keyword>
<proteinExistence type="predicted"/>
<dbReference type="InterPro" id="IPR032675">
    <property type="entry name" value="LRR_dom_sf"/>
</dbReference>
<dbReference type="EMBL" id="CM009293">
    <property type="protein sequence ID" value="PNT40443.1"/>
    <property type="molecule type" value="Genomic_DNA"/>
</dbReference>
<evidence type="ECO:0000256" key="4">
    <source>
        <dbReference type="ARBA" id="ARBA00022737"/>
    </source>
</evidence>
<dbReference type="AlphaFoldDB" id="A0A2K2ASD6"/>
<dbReference type="PANTHER" id="PTHR27008">
    <property type="entry name" value="OS04G0122200 PROTEIN"/>
    <property type="match status" value="1"/>
</dbReference>
<dbReference type="Proteomes" id="UP000006729">
    <property type="component" value="Chromosome 4"/>
</dbReference>
<keyword evidence="5" id="KW-1133">Transmembrane helix</keyword>
<comment type="subcellular location">
    <subcellularLocation>
        <location evidence="1">Membrane</location>
    </subcellularLocation>
</comment>
<dbReference type="PANTHER" id="PTHR27008:SF596">
    <property type="entry name" value="OS02G0215500 PROTEIN"/>
    <property type="match status" value="1"/>
</dbReference>
<organism evidence="7 8">
    <name type="scientific">Populus trichocarpa</name>
    <name type="common">Western balsam poplar</name>
    <name type="synonym">Populus balsamifera subsp. trichocarpa</name>
    <dbReference type="NCBI Taxonomy" id="3694"/>
    <lineage>
        <taxon>Eukaryota</taxon>
        <taxon>Viridiplantae</taxon>
        <taxon>Streptophyta</taxon>
        <taxon>Embryophyta</taxon>
        <taxon>Tracheophyta</taxon>
        <taxon>Spermatophyta</taxon>
        <taxon>Magnoliopsida</taxon>
        <taxon>eudicotyledons</taxon>
        <taxon>Gunneridae</taxon>
        <taxon>Pentapetalae</taxon>
        <taxon>rosids</taxon>
        <taxon>fabids</taxon>
        <taxon>Malpighiales</taxon>
        <taxon>Salicaceae</taxon>
        <taxon>Saliceae</taxon>
        <taxon>Populus</taxon>
    </lineage>
</organism>
<evidence type="ECO:0000256" key="5">
    <source>
        <dbReference type="ARBA" id="ARBA00022989"/>
    </source>
</evidence>
<name>A0A2K2ASD6_POPTR</name>
<dbReference type="InParanoid" id="A0A2K2ASD6"/>
<keyword evidence="6" id="KW-0472">Membrane</keyword>
<gene>
    <name evidence="7" type="ORF">POPTR_004G098400</name>
</gene>
<dbReference type="Gene3D" id="3.80.10.10">
    <property type="entry name" value="Ribonuclease Inhibitor"/>
    <property type="match status" value="1"/>
</dbReference>
<dbReference type="GO" id="GO:0016020">
    <property type="term" value="C:membrane"/>
    <property type="evidence" value="ECO:0007669"/>
    <property type="project" value="UniProtKB-SubCell"/>
</dbReference>
<sequence>MGQCEDDDLNFVFSVANNTSLEALDDNNFLGVLPEIVSNFSTKLMKMTFARNHLRGSIPTEIGNLVNLTGTIPRSMVKLQKLSDLFLNGSKISGRMESSLGIYDFFRECADRSLLTEVEKLMNLGYLYVSKPRFSREIPRSLGSRIPEFLGDFKLLESFDLSFKDFEGLFKECFRIQVQFLFSETRSFVVEYDNKVEIFHHVLDSWNYLWLSRSNLDHHFLTFLLLQKTER</sequence>
<accession>A0A2K2ASD6</accession>
<evidence type="ECO:0000256" key="3">
    <source>
        <dbReference type="ARBA" id="ARBA00022692"/>
    </source>
</evidence>
<dbReference type="STRING" id="3694.A0A2K2ASD6"/>
<evidence type="ECO:0000313" key="7">
    <source>
        <dbReference type="EMBL" id="PNT40443.1"/>
    </source>
</evidence>
<keyword evidence="8" id="KW-1185">Reference proteome</keyword>
<evidence type="ECO:0000313" key="8">
    <source>
        <dbReference type="Proteomes" id="UP000006729"/>
    </source>
</evidence>